<reference evidence="2" key="1">
    <citation type="submission" date="2021-01" db="EMBL/GenBank/DDBJ databases">
        <title>Metabolic potential, ecology and presence of endohyphal bacteria is reflected in genomic diversity of Mucoromycotina.</title>
        <authorList>
            <person name="Muszewska A."/>
            <person name="Okrasinska A."/>
            <person name="Steczkiewicz K."/>
            <person name="Drgas O."/>
            <person name="Orlowska M."/>
            <person name="Perlinska-Lenart U."/>
            <person name="Aleksandrzak-Piekarczyk T."/>
            <person name="Szatraj K."/>
            <person name="Zielenkiewicz U."/>
            <person name="Pilsyk S."/>
            <person name="Malc E."/>
            <person name="Mieczkowski P."/>
            <person name="Kruszewska J.S."/>
            <person name="Biernat P."/>
            <person name="Pawlowska J."/>
        </authorList>
    </citation>
    <scope>NUCLEOTIDE SEQUENCE</scope>
    <source>
        <strain evidence="2">WA0000018081</strain>
    </source>
</reference>
<accession>A0A8H7SRK9</accession>
<keyword evidence="3" id="KW-1185">Reference proteome</keyword>
<comment type="caution">
    <text evidence="2">The sequence shown here is derived from an EMBL/GenBank/DDBJ whole genome shotgun (WGS) entry which is preliminary data.</text>
</comment>
<keyword evidence="1" id="KW-0732">Signal</keyword>
<evidence type="ECO:0000256" key="1">
    <source>
        <dbReference type="SAM" id="SignalP"/>
    </source>
</evidence>
<sequence length="439" mass="50121">MKPSLFLGICLSILTIQPSYGHLSDRVQEEYNEDLNLRDLPDGKLLAHFKFTTKVKANTQANAPLLDYGLYPKAIGEILQSYKVHEMHLTFTQGRWNYEEWGYPPTLSAGTGVELWAWMKDSDNIDEHWKSLTNTLSGLFCASLNFIDQTLTTEPRLSFKTDSNDTDKRLRYGALPHENVCTENLTPWIKLLPCKAKDEACTERELELEQTITSVMDPVRDTNWSLESVFDRQLKNACPVAKESKVSVDLTNAGTNYELKPVTTVQDNVAVYKLSKSTEPLDIRMTWNQSSFQYPLEPVQPMIYAERYFTGYGQERGGLKITIRNRNKSSAMPVIYYDSIPWYLKLYLHTLKVNVIGNSSVNNDDIIQEMYYQPAIDRGRPSMIECQLLLPADSVTTISMDFEKVFLKYTEHRPDANRGFDVGSAVLTAWIPTNNNGLM</sequence>
<dbReference type="Proteomes" id="UP000613177">
    <property type="component" value="Unassembled WGS sequence"/>
</dbReference>
<organism evidence="2 3">
    <name type="scientific">Thamnidium elegans</name>
    <dbReference type="NCBI Taxonomy" id="101142"/>
    <lineage>
        <taxon>Eukaryota</taxon>
        <taxon>Fungi</taxon>
        <taxon>Fungi incertae sedis</taxon>
        <taxon>Mucoromycota</taxon>
        <taxon>Mucoromycotina</taxon>
        <taxon>Mucoromycetes</taxon>
        <taxon>Mucorales</taxon>
        <taxon>Mucorineae</taxon>
        <taxon>Mucoraceae</taxon>
        <taxon>Thamnidium</taxon>
    </lineage>
</organism>
<gene>
    <name evidence="2" type="ORF">INT48_000769</name>
</gene>
<evidence type="ECO:0000313" key="2">
    <source>
        <dbReference type="EMBL" id="KAG2234319.1"/>
    </source>
</evidence>
<name>A0A8H7SRK9_9FUNG</name>
<dbReference type="PANTHER" id="PTHR12959">
    <property type="entry name" value="GPI TRANSAMIDASE COMPONENT PIG-T-RELATED"/>
    <property type="match status" value="1"/>
</dbReference>
<dbReference type="InterPro" id="IPR007245">
    <property type="entry name" value="PIG-T"/>
</dbReference>
<dbReference type="Pfam" id="PF04113">
    <property type="entry name" value="Gpi16"/>
    <property type="match status" value="2"/>
</dbReference>
<proteinExistence type="predicted"/>
<feature type="chain" id="PRO_5034661545" description="GPI transamidase component PIG-T" evidence="1">
    <location>
        <begin position="22"/>
        <end position="439"/>
    </location>
</feature>
<evidence type="ECO:0008006" key="4">
    <source>
        <dbReference type="Google" id="ProtNLM"/>
    </source>
</evidence>
<dbReference type="GO" id="GO:0042765">
    <property type="term" value="C:GPI-anchor transamidase complex"/>
    <property type="evidence" value="ECO:0007669"/>
    <property type="project" value="InterPro"/>
</dbReference>
<evidence type="ECO:0000313" key="3">
    <source>
        <dbReference type="Proteomes" id="UP000613177"/>
    </source>
</evidence>
<dbReference type="AlphaFoldDB" id="A0A8H7SRK9"/>
<dbReference type="GO" id="GO:0016255">
    <property type="term" value="P:attachment of GPI anchor to protein"/>
    <property type="evidence" value="ECO:0007669"/>
    <property type="project" value="InterPro"/>
</dbReference>
<protein>
    <recommendedName>
        <fullName evidence="4">GPI transamidase component PIG-T</fullName>
    </recommendedName>
</protein>
<dbReference type="PANTHER" id="PTHR12959:SF11">
    <property type="entry name" value="GPI TRANSAMIDASE COMPONENT PIG-T"/>
    <property type="match status" value="1"/>
</dbReference>
<dbReference type="EMBL" id="JAEPRE010000056">
    <property type="protein sequence ID" value="KAG2234319.1"/>
    <property type="molecule type" value="Genomic_DNA"/>
</dbReference>
<feature type="signal peptide" evidence="1">
    <location>
        <begin position="1"/>
        <end position="21"/>
    </location>
</feature>